<feature type="transmembrane region" description="Helical" evidence="8">
    <location>
        <begin position="416"/>
        <end position="442"/>
    </location>
</feature>
<evidence type="ECO:0000256" key="5">
    <source>
        <dbReference type="ARBA" id="ARBA00022692"/>
    </source>
</evidence>
<feature type="transmembrane region" description="Helical" evidence="8">
    <location>
        <begin position="377"/>
        <end position="404"/>
    </location>
</feature>
<evidence type="ECO:0000256" key="6">
    <source>
        <dbReference type="ARBA" id="ARBA00022989"/>
    </source>
</evidence>
<protein>
    <submittedName>
        <fullName evidence="10">Iron ABC transporter permease</fullName>
    </submittedName>
</protein>
<keyword evidence="2 8" id="KW-0813">Transport</keyword>
<comment type="caution">
    <text evidence="10">The sequence shown here is derived from an EMBL/GenBank/DDBJ whole genome shotgun (WGS) entry which is preliminary data.</text>
</comment>
<feature type="transmembrane region" description="Helical" evidence="8">
    <location>
        <begin position="552"/>
        <end position="578"/>
    </location>
</feature>
<evidence type="ECO:0000256" key="7">
    <source>
        <dbReference type="ARBA" id="ARBA00023136"/>
    </source>
</evidence>
<dbReference type="RefSeq" id="WP_358133074.1">
    <property type="nucleotide sequence ID" value="NZ_JBFALK010000007.1"/>
</dbReference>
<proteinExistence type="inferred from homology"/>
<feature type="transmembrane region" description="Helical" evidence="8">
    <location>
        <begin position="219"/>
        <end position="242"/>
    </location>
</feature>
<dbReference type="PANTHER" id="PTHR43357:SF4">
    <property type="entry name" value="INNER MEMBRANE ABC TRANSPORTER PERMEASE PROTEIN YDCV"/>
    <property type="match status" value="1"/>
</dbReference>
<dbReference type="EMBL" id="JBFALK010000007">
    <property type="protein sequence ID" value="MEV0969975.1"/>
    <property type="molecule type" value="Genomic_DNA"/>
</dbReference>
<feature type="transmembrane region" description="Helical" evidence="8">
    <location>
        <begin position="86"/>
        <end position="110"/>
    </location>
</feature>
<keyword evidence="3" id="KW-1003">Cell membrane</keyword>
<feature type="transmembrane region" description="Helical" evidence="8">
    <location>
        <begin position="323"/>
        <end position="349"/>
    </location>
</feature>
<evidence type="ECO:0000256" key="3">
    <source>
        <dbReference type="ARBA" id="ARBA00022475"/>
    </source>
</evidence>
<comment type="similarity">
    <text evidence="8">Belongs to the binding-protein-dependent transport system permease family.</text>
</comment>
<keyword evidence="11" id="KW-1185">Reference proteome</keyword>
<evidence type="ECO:0000256" key="8">
    <source>
        <dbReference type="RuleBase" id="RU363032"/>
    </source>
</evidence>
<dbReference type="InterPro" id="IPR000515">
    <property type="entry name" value="MetI-like"/>
</dbReference>
<feature type="transmembrane region" description="Helical" evidence="8">
    <location>
        <begin position="122"/>
        <end position="142"/>
    </location>
</feature>
<feature type="domain" description="ABC transmembrane type-1" evidence="9">
    <location>
        <begin position="380"/>
        <end position="579"/>
    </location>
</feature>
<dbReference type="Gene3D" id="1.10.3720.10">
    <property type="entry name" value="MetI-like"/>
    <property type="match status" value="2"/>
</dbReference>
<evidence type="ECO:0000256" key="2">
    <source>
        <dbReference type="ARBA" id="ARBA00022448"/>
    </source>
</evidence>
<evidence type="ECO:0000256" key="4">
    <source>
        <dbReference type="ARBA" id="ARBA00022519"/>
    </source>
</evidence>
<keyword evidence="4" id="KW-0997">Cell inner membrane</keyword>
<feature type="transmembrane region" description="Helical" evidence="8">
    <location>
        <begin position="282"/>
        <end position="302"/>
    </location>
</feature>
<dbReference type="Pfam" id="PF00528">
    <property type="entry name" value="BPD_transp_1"/>
    <property type="match status" value="2"/>
</dbReference>
<dbReference type="PANTHER" id="PTHR43357">
    <property type="entry name" value="INNER MEMBRANE ABC TRANSPORTER PERMEASE PROTEIN YDCV"/>
    <property type="match status" value="1"/>
</dbReference>
<organism evidence="10 11">
    <name type="scientific">Microtetraspora glauca</name>
    <dbReference type="NCBI Taxonomy" id="1996"/>
    <lineage>
        <taxon>Bacteria</taxon>
        <taxon>Bacillati</taxon>
        <taxon>Actinomycetota</taxon>
        <taxon>Actinomycetes</taxon>
        <taxon>Streptosporangiales</taxon>
        <taxon>Streptosporangiaceae</taxon>
        <taxon>Microtetraspora</taxon>
    </lineage>
</organism>
<feature type="transmembrane region" description="Helical" evidence="8">
    <location>
        <begin position="448"/>
        <end position="468"/>
    </location>
</feature>
<evidence type="ECO:0000259" key="9">
    <source>
        <dbReference type="PROSITE" id="PS50928"/>
    </source>
</evidence>
<keyword evidence="6 8" id="KW-1133">Transmembrane helix</keyword>
<evidence type="ECO:0000313" key="10">
    <source>
        <dbReference type="EMBL" id="MEV0969975.1"/>
    </source>
</evidence>
<gene>
    <name evidence="10" type="ORF">AB0I59_15155</name>
</gene>
<feature type="transmembrane region" description="Helical" evidence="8">
    <location>
        <begin position="511"/>
        <end position="532"/>
    </location>
</feature>
<dbReference type="Proteomes" id="UP001551675">
    <property type="component" value="Unassembled WGS sequence"/>
</dbReference>
<name>A0ABV3GEB9_MICGL</name>
<feature type="transmembrane region" description="Helical" evidence="8">
    <location>
        <begin position="176"/>
        <end position="198"/>
    </location>
</feature>
<dbReference type="InterPro" id="IPR035906">
    <property type="entry name" value="MetI-like_sf"/>
</dbReference>
<dbReference type="CDD" id="cd06261">
    <property type="entry name" value="TM_PBP2"/>
    <property type="match status" value="2"/>
</dbReference>
<accession>A0ABV3GEB9</accession>
<dbReference type="PROSITE" id="PS50928">
    <property type="entry name" value="ABC_TM1"/>
    <property type="match status" value="2"/>
</dbReference>
<sequence length="586" mass="62804">MTAGAPPHSGVRRRFPGRFPGRLVARARQIGPGAWALAVLCTVLFVWPVAMIAVAAFHDGLISDPGGTWTAGPFVETLSDPGTLAVLGQSVLLAGVVSILSMLIAAVFAWMVARTDVPLRGLVTPLMLLTMVSPNLFFAISWDMLGNPRVGLVNQVIMAVTGADQGPVDITSWPGLVFVCVLKAVGFNYFLILAPFLAMDRSLEEASLVSGMGKVRTFFRVHVPLLAPALLGALLMAFVSFLEAFDFPQIIGLPAGIRVFSTEIYRYISGDAGGRYAEASSLALVLMAIIVVLIAVQSRVLGRRRYTTMSGKSYRTERWSLGPVRWLGTAVIALHALLALVLPLVQLYIGSFQSFFGLYDNWTLDNYRRVLDDPDTINAIVTTFGLAFFGGFVTMFLCVVLAWVIRTRPGLVSRYIGGALWVTVTVPGIVLGMGIMWSFLAVPGLNQLYATVWIMLIGLVIAAVPVAVRTAEGSVAQIPPEFEEAARVSGAGRVRAFLGLILRLLIPSFGYGWLVAAILISGNLAVPLLLASPDVDTVAIEVLNLNRSGDTATAAALFGLLLAVWGALAVLALLARAVGRRLKENR</sequence>
<keyword evidence="5 8" id="KW-0812">Transmembrane</keyword>
<dbReference type="SUPFAM" id="SSF161098">
    <property type="entry name" value="MetI-like"/>
    <property type="match status" value="2"/>
</dbReference>
<feature type="domain" description="ABC transmembrane type-1" evidence="9">
    <location>
        <begin position="87"/>
        <end position="297"/>
    </location>
</feature>
<keyword evidence="7 8" id="KW-0472">Membrane</keyword>
<evidence type="ECO:0000313" key="11">
    <source>
        <dbReference type="Proteomes" id="UP001551675"/>
    </source>
</evidence>
<comment type="subcellular location">
    <subcellularLocation>
        <location evidence="1">Cell inner membrane</location>
        <topology evidence="1">Multi-pass membrane protein</topology>
    </subcellularLocation>
    <subcellularLocation>
        <location evidence="8">Cell membrane</location>
        <topology evidence="8">Multi-pass membrane protein</topology>
    </subcellularLocation>
</comment>
<feature type="transmembrane region" description="Helical" evidence="8">
    <location>
        <begin position="34"/>
        <end position="57"/>
    </location>
</feature>
<reference evidence="10 11" key="1">
    <citation type="submission" date="2024-06" db="EMBL/GenBank/DDBJ databases">
        <title>The Natural Products Discovery Center: Release of the First 8490 Sequenced Strains for Exploring Actinobacteria Biosynthetic Diversity.</title>
        <authorList>
            <person name="Kalkreuter E."/>
            <person name="Kautsar S.A."/>
            <person name="Yang D."/>
            <person name="Bader C.D."/>
            <person name="Teijaro C.N."/>
            <person name="Fluegel L."/>
            <person name="Davis C.M."/>
            <person name="Simpson J.R."/>
            <person name="Lauterbach L."/>
            <person name="Steele A.D."/>
            <person name="Gui C."/>
            <person name="Meng S."/>
            <person name="Li G."/>
            <person name="Viehrig K."/>
            <person name="Ye F."/>
            <person name="Su P."/>
            <person name="Kiefer A.F."/>
            <person name="Nichols A."/>
            <person name="Cepeda A.J."/>
            <person name="Yan W."/>
            <person name="Fan B."/>
            <person name="Jiang Y."/>
            <person name="Adhikari A."/>
            <person name="Zheng C.-J."/>
            <person name="Schuster L."/>
            <person name="Cowan T.M."/>
            <person name="Smanski M.J."/>
            <person name="Chevrette M.G."/>
            <person name="De Carvalho L.P.S."/>
            <person name="Shen B."/>
        </authorList>
    </citation>
    <scope>NUCLEOTIDE SEQUENCE [LARGE SCALE GENOMIC DNA]</scope>
    <source>
        <strain evidence="10 11">NPDC050100</strain>
    </source>
</reference>
<evidence type="ECO:0000256" key="1">
    <source>
        <dbReference type="ARBA" id="ARBA00004429"/>
    </source>
</evidence>